<feature type="region of interest" description="Disordered" evidence="10">
    <location>
        <begin position="108"/>
        <end position="133"/>
    </location>
</feature>
<dbReference type="FunFam" id="2.10.110.10:FF:000008">
    <property type="entry name" value="Paxillin isoform 1"/>
    <property type="match status" value="1"/>
</dbReference>
<dbReference type="CDD" id="cd09339">
    <property type="entry name" value="LIM4_Paxillin_like"/>
    <property type="match status" value="1"/>
</dbReference>
<dbReference type="CDD" id="cd09338">
    <property type="entry name" value="LIM3_Paxillin_like"/>
    <property type="match status" value="1"/>
</dbReference>
<feature type="compositionally biased region" description="Basic and acidic residues" evidence="10">
    <location>
        <begin position="52"/>
        <end position="65"/>
    </location>
</feature>
<evidence type="ECO:0000259" key="11">
    <source>
        <dbReference type="PROSITE" id="PS50023"/>
    </source>
</evidence>
<feature type="domain" description="LIM zinc-binding" evidence="11">
    <location>
        <begin position="268"/>
        <end position="327"/>
    </location>
</feature>
<dbReference type="PANTHER" id="PTHR24216">
    <property type="entry name" value="PAXILLIN-RELATED"/>
    <property type="match status" value="1"/>
</dbReference>
<keyword evidence="13" id="KW-1185">Reference proteome</keyword>
<protein>
    <submittedName>
        <fullName evidence="12">Tgfb1i1 protein</fullName>
    </submittedName>
    <submittedName>
        <fullName evidence="14">Transforming growth factor beta-1-induced transcript 1 protein</fullName>
    </submittedName>
</protein>
<dbReference type="RefSeq" id="NP_001090838.1">
    <property type="nucleotide sequence ID" value="NM_001097369.1"/>
</dbReference>
<dbReference type="PROSITE" id="PS50023">
    <property type="entry name" value="LIM_DOMAIN_2"/>
    <property type="match status" value="2"/>
</dbReference>
<dbReference type="GO" id="GO:0046872">
    <property type="term" value="F:metal ion binding"/>
    <property type="evidence" value="ECO:0007669"/>
    <property type="project" value="UniProtKB-KW"/>
</dbReference>
<dbReference type="DNASU" id="100038241"/>
<dbReference type="GO" id="GO:0005737">
    <property type="term" value="C:cytoplasm"/>
    <property type="evidence" value="ECO:0007669"/>
    <property type="project" value="UniProtKB-SubCell"/>
</dbReference>
<dbReference type="GeneID" id="100038241"/>
<dbReference type="Xenbase" id="XB-GENE-493249">
    <property type="gene designation" value="tgfb1i1"/>
</dbReference>
<reference evidence="14" key="1">
    <citation type="journal article" date="2002" name="Dev. Dyn.">
        <title>Genetic and genomic tools for Xenopus research: The NIH Xenopus initiative.</title>
        <authorList>
            <person name="Klein S.L."/>
            <person name="Strausberg R.L."/>
            <person name="Wagner L."/>
            <person name="Pontius J."/>
            <person name="Clifton S.W."/>
            <person name="Richardson P."/>
        </authorList>
    </citation>
    <scope>NUCLEOTIDE SEQUENCE</scope>
</reference>
<dbReference type="Pfam" id="PF00412">
    <property type="entry name" value="LIM"/>
    <property type="match status" value="2"/>
</dbReference>
<evidence type="ECO:0000256" key="1">
    <source>
        <dbReference type="ARBA" id="ARBA00004246"/>
    </source>
</evidence>
<proteinExistence type="evidence at transcript level"/>
<reference evidence="12" key="2">
    <citation type="submission" date="2006-08" db="EMBL/GenBank/DDBJ databases">
        <authorList>
            <consortium name="NIH - Xenopus Gene Collection (XGC) project"/>
        </authorList>
    </citation>
    <scope>NUCLEOTIDE SEQUENCE [LARGE SCALE MRNA]</scope>
    <source>
        <tissue evidence="12">Testes</tissue>
    </source>
</reference>
<evidence type="ECO:0000256" key="9">
    <source>
        <dbReference type="PROSITE-ProRule" id="PRU00125"/>
    </source>
</evidence>
<dbReference type="Proteomes" id="UP000008143">
    <property type="component" value="Chromosome 9"/>
</dbReference>
<evidence type="ECO:0000256" key="2">
    <source>
        <dbReference type="ARBA" id="ARBA00004496"/>
    </source>
</evidence>
<dbReference type="CTD" id="7041"/>
<feature type="region of interest" description="Disordered" evidence="10">
    <location>
        <begin position="154"/>
        <end position="202"/>
    </location>
</feature>
<keyword evidence="4 9" id="KW-0479">Metal-binding</keyword>
<gene>
    <name evidence="12 14 15" type="primary">tgfb1i1</name>
    <name evidence="14" type="synonym">ara-55</name>
    <name evidence="14" type="synonym">ara55</name>
    <name evidence="14" type="synonym">hic-5</name>
    <name evidence="14" type="synonym">hic5</name>
    <name evidence="14" type="synonym">tsc-5</name>
</gene>
<keyword evidence="3" id="KW-0963">Cytoplasm</keyword>
<dbReference type="SMART" id="SM00132">
    <property type="entry name" value="LIM"/>
    <property type="match status" value="2"/>
</dbReference>
<evidence type="ECO:0000256" key="3">
    <source>
        <dbReference type="ARBA" id="ARBA00022490"/>
    </source>
</evidence>
<keyword evidence="8 9" id="KW-0440">LIM domain</keyword>
<evidence type="ECO:0000256" key="6">
    <source>
        <dbReference type="ARBA" id="ARBA00022833"/>
    </source>
</evidence>
<evidence type="ECO:0000256" key="8">
    <source>
        <dbReference type="ARBA" id="ARBA00023038"/>
    </source>
</evidence>
<evidence type="ECO:0000313" key="14">
    <source>
        <dbReference type="RefSeq" id="NP_001090838.1"/>
    </source>
</evidence>
<organism evidence="12">
    <name type="scientific">Xenopus tropicalis</name>
    <name type="common">Western clawed frog</name>
    <name type="synonym">Silurana tropicalis</name>
    <dbReference type="NCBI Taxonomy" id="8364"/>
    <lineage>
        <taxon>Eukaryota</taxon>
        <taxon>Metazoa</taxon>
        <taxon>Chordata</taxon>
        <taxon>Craniata</taxon>
        <taxon>Vertebrata</taxon>
        <taxon>Euteleostomi</taxon>
        <taxon>Amphibia</taxon>
        <taxon>Batrachia</taxon>
        <taxon>Anura</taxon>
        <taxon>Pipoidea</taxon>
        <taxon>Pipidae</taxon>
        <taxon>Xenopodinae</taxon>
        <taxon>Xenopus</taxon>
        <taxon>Silurana</taxon>
    </lineage>
</organism>
<evidence type="ECO:0000313" key="13">
    <source>
        <dbReference type="Proteomes" id="UP000008143"/>
    </source>
</evidence>
<keyword evidence="7" id="KW-0965">Cell junction</keyword>
<reference evidence="14" key="3">
    <citation type="submission" date="2025-04" db="UniProtKB">
        <authorList>
            <consortium name="RefSeq"/>
        </authorList>
    </citation>
    <scope>IDENTIFICATION</scope>
</reference>
<dbReference type="InterPro" id="IPR001781">
    <property type="entry name" value="Znf_LIM"/>
</dbReference>
<evidence type="ECO:0000313" key="12">
    <source>
        <dbReference type="EMBL" id="AAI21406.1"/>
    </source>
</evidence>
<feature type="compositionally biased region" description="Basic and acidic residues" evidence="10">
    <location>
        <begin position="112"/>
        <end position="130"/>
    </location>
</feature>
<name>Q0V9T2_XENTR</name>
<keyword evidence="6 9" id="KW-0862">Zinc</keyword>
<evidence type="ECO:0000256" key="7">
    <source>
        <dbReference type="ARBA" id="ARBA00022949"/>
    </source>
</evidence>
<dbReference type="PROSITE" id="PS00478">
    <property type="entry name" value="LIM_DOMAIN_1"/>
    <property type="match status" value="2"/>
</dbReference>
<dbReference type="KEGG" id="xtr:100038241"/>
<comment type="subcellular location">
    <subcellularLocation>
        <location evidence="1">Cell junction</location>
        <location evidence="1">Focal adhesion</location>
    </subcellularLocation>
    <subcellularLocation>
        <location evidence="2">Cytoplasm</location>
    </subcellularLocation>
</comment>
<dbReference type="AlphaFoldDB" id="Q0V9T2"/>
<sequence>MEDLDALLADLQITTPPRCPVLLTDSPEKPQPTETRPPPPPYDPRTAMSNKTSDHETSPVDKDHLYSTVQKYPLPSVSPALGGGLCELDRLLNELNATQFNITDEIMSQFPTRDRNEQKAEAQKEAEKRALSASSATLELDRLMASLSDFHKQNTVSQEVKAPGTFKGSEAVSRPGDTEDLSSPRSIEDGVPKVSEDAPSPKSFEVVSAPVHLDVKTDKVISASRVPDSVSGCKVPEATSGPRSDLDSMLVKLQSGLKLQGIETQSKGLCESCQRPIAGQVVTALGHTWHPQCFVCHVCHTPFINGSFFEHEGLPLCETHYHSRRGSLCAGCEQPITGRCVTAMGKKFHPQHLNCTFCLRQLNKGTFREHDGKPYCQACYARLYG</sequence>
<evidence type="ECO:0000256" key="10">
    <source>
        <dbReference type="SAM" id="MobiDB-lite"/>
    </source>
</evidence>
<dbReference type="Gene3D" id="2.10.110.10">
    <property type="entry name" value="Cysteine Rich Protein"/>
    <property type="match status" value="2"/>
</dbReference>
<dbReference type="EMBL" id="BC121405">
    <property type="protein sequence ID" value="AAI21406.1"/>
    <property type="molecule type" value="mRNA"/>
</dbReference>
<evidence type="ECO:0000256" key="4">
    <source>
        <dbReference type="ARBA" id="ARBA00022723"/>
    </source>
</evidence>
<dbReference type="GO" id="GO:0005925">
    <property type="term" value="C:focal adhesion"/>
    <property type="evidence" value="ECO:0007669"/>
    <property type="project" value="UniProtKB-SubCell"/>
</dbReference>
<dbReference type="SUPFAM" id="SSF57716">
    <property type="entry name" value="Glucocorticoid receptor-like (DNA-binding domain)"/>
    <property type="match status" value="3"/>
</dbReference>
<evidence type="ECO:0000313" key="15">
    <source>
        <dbReference type="Xenbase" id="XB-GENE-493249"/>
    </source>
</evidence>
<dbReference type="PANTHER" id="PTHR24216:SF27">
    <property type="entry name" value="TRANSFORMING GROWTH FACTOR BETA-1-INDUCED TRANSCRIPT 1 PROTEIN"/>
    <property type="match status" value="1"/>
</dbReference>
<dbReference type="AGR" id="Xenbase:XB-GENE-493249"/>
<keyword evidence="5" id="KW-0677">Repeat</keyword>
<accession>Q0V9T2</accession>
<feature type="domain" description="LIM zinc-binding" evidence="11">
    <location>
        <begin position="328"/>
        <end position="385"/>
    </location>
</feature>
<dbReference type="Pfam" id="PF03535">
    <property type="entry name" value="Paxillin"/>
    <property type="match status" value="1"/>
</dbReference>
<dbReference type="OrthoDB" id="15567at2759"/>
<feature type="compositionally biased region" description="Basic and acidic residues" evidence="10">
    <location>
        <begin position="186"/>
        <end position="196"/>
    </location>
</feature>
<dbReference type="FunFam" id="2.10.110.10:FF:000009">
    <property type="entry name" value="Paxillin isoform 1"/>
    <property type="match status" value="1"/>
</dbReference>
<feature type="region of interest" description="Disordered" evidence="10">
    <location>
        <begin position="15"/>
        <end position="67"/>
    </location>
</feature>
<evidence type="ECO:0000256" key="5">
    <source>
        <dbReference type="ARBA" id="ARBA00022737"/>
    </source>
</evidence>